<comment type="caution">
    <text evidence="2">The sequence shown here is derived from an EMBL/GenBank/DDBJ whole genome shotgun (WGS) entry which is preliminary data.</text>
</comment>
<gene>
    <name evidence="2" type="ORF">RBWH47_01393</name>
</gene>
<dbReference type="PATRIC" id="fig|991778.3.peg.5353"/>
<dbReference type="RefSeq" id="WP_007328960.1">
    <property type="nucleotide sequence ID" value="NZ_AFAR01000256.1"/>
</dbReference>
<proteinExistence type="predicted"/>
<keyword evidence="1" id="KW-0472">Membrane</keyword>
<evidence type="ECO:0000256" key="1">
    <source>
        <dbReference type="SAM" id="Phobius"/>
    </source>
</evidence>
<accession>F2AZA0</accession>
<feature type="transmembrane region" description="Helical" evidence="1">
    <location>
        <begin position="68"/>
        <end position="86"/>
    </location>
</feature>
<evidence type="ECO:0000313" key="3">
    <source>
        <dbReference type="Proteomes" id="UP000006222"/>
    </source>
</evidence>
<reference evidence="2 3" key="1">
    <citation type="journal article" date="2013" name="Mar. Genomics">
        <title>Expression of sulfatases in Rhodopirellula baltica and the diversity of sulfatases in the genus Rhodopirellula.</title>
        <authorList>
            <person name="Wegner C.E."/>
            <person name="Richter-Heitmann T."/>
            <person name="Klindworth A."/>
            <person name="Klockow C."/>
            <person name="Richter M."/>
            <person name="Achstetter T."/>
            <person name="Glockner F.O."/>
            <person name="Harder J."/>
        </authorList>
    </citation>
    <scope>NUCLEOTIDE SEQUENCE [LARGE SCALE GENOMIC DNA]</scope>
    <source>
        <strain evidence="2 3">WH47</strain>
    </source>
</reference>
<dbReference type="EMBL" id="AFAR01000256">
    <property type="protein sequence ID" value="EGF24992.1"/>
    <property type="molecule type" value="Genomic_DNA"/>
</dbReference>
<name>F2AZA0_RHOBT</name>
<evidence type="ECO:0000313" key="2">
    <source>
        <dbReference type="EMBL" id="EGF24992.1"/>
    </source>
</evidence>
<feature type="transmembrane region" description="Helical" evidence="1">
    <location>
        <begin position="98"/>
        <end position="120"/>
    </location>
</feature>
<dbReference type="Proteomes" id="UP000006222">
    <property type="component" value="Unassembled WGS sequence"/>
</dbReference>
<keyword evidence="1" id="KW-0812">Transmembrane</keyword>
<protein>
    <submittedName>
        <fullName evidence="2">Uncharacterized protein</fullName>
    </submittedName>
</protein>
<dbReference type="AlphaFoldDB" id="F2AZA0"/>
<organism evidence="2 3">
    <name type="scientific">Rhodopirellula baltica WH47</name>
    <dbReference type="NCBI Taxonomy" id="991778"/>
    <lineage>
        <taxon>Bacteria</taxon>
        <taxon>Pseudomonadati</taxon>
        <taxon>Planctomycetota</taxon>
        <taxon>Planctomycetia</taxon>
        <taxon>Pirellulales</taxon>
        <taxon>Pirellulaceae</taxon>
        <taxon>Rhodopirellula</taxon>
    </lineage>
</organism>
<keyword evidence="1" id="KW-1133">Transmembrane helix</keyword>
<feature type="transmembrane region" description="Helical" evidence="1">
    <location>
        <begin position="29"/>
        <end position="48"/>
    </location>
</feature>
<feature type="transmembrane region" description="Helical" evidence="1">
    <location>
        <begin position="132"/>
        <end position="152"/>
    </location>
</feature>
<sequence>MTNPYETQSLIEERYQVDVVRTHATYGQALLVGFGVAMICPVYLAVTWHVRSGTLWVSNLIFLFREFAIPATVGIALALAAAWLVPSRFTGWLTIDRLLVPIIVNTALFSTMFTMLGYGYLGQTIQVGSYQLTSLAAFHAVIVGVAVFLHIASRPRGT</sequence>